<evidence type="ECO:0000259" key="2">
    <source>
        <dbReference type="SMART" id="SM00382"/>
    </source>
</evidence>
<dbReference type="AlphaFoldDB" id="A0A7Y8KHA3"/>
<gene>
    <name evidence="3" type="ORF">HX893_07325</name>
</gene>
<comment type="caution">
    <text evidence="3">The sequence shown here is derived from an EMBL/GenBank/DDBJ whole genome shotgun (WGS) entry which is preliminary data.</text>
</comment>
<dbReference type="SMART" id="SM00382">
    <property type="entry name" value="AAA"/>
    <property type="match status" value="1"/>
</dbReference>
<accession>A0A7Y8KHA3</accession>
<keyword evidence="3" id="KW-0067">ATP-binding</keyword>
<dbReference type="InterPro" id="IPR027417">
    <property type="entry name" value="P-loop_NTPase"/>
</dbReference>
<feature type="region of interest" description="Disordered" evidence="1">
    <location>
        <begin position="1"/>
        <end position="20"/>
    </location>
</feature>
<name>A0A7Y8KHA3_9PSED</name>
<dbReference type="InterPro" id="IPR003593">
    <property type="entry name" value="AAA+_ATPase"/>
</dbReference>
<dbReference type="GO" id="GO:0006260">
    <property type="term" value="P:DNA replication"/>
    <property type="evidence" value="ECO:0007669"/>
    <property type="project" value="TreeGrafter"/>
</dbReference>
<dbReference type="SUPFAM" id="SSF52540">
    <property type="entry name" value="P-loop containing nucleoside triphosphate hydrolases"/>
    <property type="match status" value="1"/>
</dbReference>
<protein>
    <submittedName>
        <fullName evidence="3">ATP-binding protein</fullName>
    </submittedName>
</protein>
<dbReference type="GO" id="GO:0005524">
    <property type="term" value="F:ATP binding"/>
    <property type="evidence" value="ECO:0007669"/>
    <property type="project" value="UniProtKB-KW"/>
</dbReference>
<keyword evidence="3" id="KW-0547">Nucleotide-binding</keyword>
<reference evidence="3 4" key="1">
    <citation type="submission" date="2020-04" db="EMBL/GenBank/DDBJ databases">
        <title>Molecular characterization of pseudomonads from Agaricus bisporus reveal novel blotch 2 pathogens in Western Europe.</title>
        <authorList>
            <person name="Taparia T."/>
            <person name="Krijger M."/>
            <person name="Haynes E."/>
            <person name="Elpinstone J.G."/>
            <person name="Noble R."/>
            <person name="Van Der Wolf J."/>
        </authorList>
    </citation>
    <scope>NUCLEOTIDE SEQUENCE [LARGE SCALE GENOMIC DNA]</scope>
    <source>
        <strain evidence="3 4">P8021</strain>
    </source>
</reference>
<dbReference type="Proteomes" id="UP000585226">
    <property type="component" value="Unassembled WGS sequence"/>
</dbReference>
<dbReference type="Gene3D" id="3.40.50.300">
    <property type="entry name" value="P-loop containing nucleotide triphosphate hydrolases"/>
    <property type="match status" value="1"/>
</dbReference>
<dbReference type="Pfam" id="PF01695">
    <property type="entry name" value="IstB_IS21"/>
    <property type="match status" value="1"/>
</dbReference>
<proteinExistence type="predicted"/>
<sequence length="269" mass="29563">MRSESADQPAPELPPGTRIQPGDCEIHGAFEQKVFPVLGKELKSACPECSRITREKTEAAEQANKAMEIRMAMERKLGAALIPKRFASKTLDGYIATTAEQRKALNTCRRYAAEFKQIAEAGRCLLLLGKPGTGKTHLSVAIANEIMARSSATAVYRTIGSVLQAIRATYDRTSDQSESQILSSLISPSLLILDEIGVSKEKPSDFELTTLFAIINGRYEQMRPTVIVSNLEAKALPDAIGDRCIDRLREGGVIVFPFEWESQRGKEGF</sequence>
<evidence type="ECO:0000256" key="1">
    <source>
        <dbReference type="SAM" id="MobiDB-lite"/>
    </source>
</evidence>
<evidence type="ECO:0000313" key="3">
    <source>
        <dbReference type="EMBL" id="NWE87940.1"/>
    </source>
</evidence>
<evidence type="ECO:0000313" key="4">
    <source>
        <dbReference type="Proteomes" id="UP000585226"/>
    </source>
</evidence>
<dbReference type="RefSeq" id="WP_177110720.1">
    <property type="nucleotide sequence ID" value="NZ_JACASD010000015.1"/>
</dbReference>
<dbReference type="EMBL" id="JACASD010000015">
    <property type="protein sequence ID" value="NWE87940.1"/>
    <property type="molecule type" value="Genomic_DNA"/>
</dbReference>
<dbReference type="InterPro" id="IPR002611">
    <property type="entry name" value="IstB_ATP-bd"/>
</dbReference>
<feature type="domain" description="AAA+ ATPase" evidence="2">
    <location>
        <begin position="121"/>
        <end position="251"/>
    </location>
</feature>
<organism evidence="3 4">
    <name type="scientific">Pseudomonas reactans</name>
    <dbReference type="NCBI Taxonomy" id="117680"/>
    <lineage>
        <taxon>Bacteria</taxon>
        <taxon>Pseudomonadati</taxon>
        <taxon>Pseudomonadota</taxon>
        <taxon>Gammaproteobacteria</taxon>
        <taxon>Pseudomonadales</taxon>
        <taxon>Pseudomonadaceae</taxon>
        <taxon>Pseudomonas</taxon>
    </lineage>
</organism>
<dbReference type="PANTHER" id="PTHR30050">
    <property type="entry name" value="CHROMOSOMAL REPLICATION INITIATOR PROTEIN DNAA"/>
    <property type="match status" value="1"/>
</dbReference>
<dbReference type="PANTHER" id="PTHR30050:SF4">
    <property type="entry name" value="ATP-BINDING PROTEIN RV3427C IN INSERTION SEQUENCE-RELATED"/>
    <property type="match status" value="1"/>
</dbReference>